<dbReference type="Proteomes" id="UP001066276">
    <property type="component" value="Chromosome 5"/>
</dbReference>
<evidence type="ECO:0000256" key="1">
    <source>
        <dbReference type="SAM" id="MobiDB-lite"/>
    </source>
</evidence>
<proteinExistence type="predicted"/>
<reference evidence="2" key="1">
    <citation type="journal article" date="2022" name="bioRxiv">
        <title>Sequencing and chromosome-scale assembly of the giantPleurodeles waltlgenome.</title>
        <authorList>
            <person name="Brown T."/>
            <person name="Elewa A."/>
            <person name="Iarovenko S."/>
            <person name="Subramanian E."/>
            <person name="Araus A.J."/>
            <person name="Petzold A."/>
            <person name="Susuki M."/>
            <person name="Suzuki K.-i.T."/>
            <person name="Hayashi T."/>
            <person name="Toyoda A."/>
            <person name="Oliveira C."/>
            <person name="Osipova E."/>
            <person name="Leigh N.D."/>
            <person name="Simon A."/>
            <person name="Yun M.H."/>
        </authorList>
    </citation>
    <scope>NUCLEOTIDE SEQUENCE</scope>
    <source>
        <strain evidence="2">20211129_DDA</strain>
        <tissue evidence="2">Liver</tissue>
    </source>
</reference>
<protein>
    <submittedName>
        <fullName evidence="2">Uncharacterized protein</fullName>
    </submittedName>
</protein>
<comment type="caution">
    <text evidence="2">The sequence shown here is derived from an EMBL/GenBank/DDBJ whole genome shotgun (WGS) entry which is preliminary data.</text>
</comment>
<evidence type="ECO:0000313" key="3">
    <source>
        <dbReference type="Proteomes" id="UP001066276"/>
    </source>
</evidence>
<organism evidence="2 3">
    <name type="scientific">Pleurodeles waltl</name>
    <name type="common">Iberian ribbed newt</name>
    <dbReference type="NCBI Taxonomy" id="8319"/>
    <lineage>
        <taxon>Eukaryota</taxon>
        <taxon>Metazoa</taxon>
        <taxon>Chordata</taxon>
        <taxon>Craniata</taxon>
        <taxon>Vertebrata</taxon>
        <taxon>Euteleostomi</taxon>
        <taxon>Amphibia</taxon>
        <taxon>Batrachia</taxon>
        <taxon>Caudata</taxon>
        <taxon>Salamandroidea</taxon>
        <taxon>Salamandridae</taxon>
        <taxon>Pleurodelinae</taxon>
        <taxon>Pleurodeles</taxon>
    </lineage>
</organism>
<name>A0AAV7RDH5_PLEWA</name>
<dbReference type="AlphaFoldDB" id="A0AAV7RDH5"/>
<accession>A0AAV7RDH5</accession>
<evidence type="ECO:0000313" key="2">
    <source>
        <dbReference type="EMBL" id="KAJ1150354.1"/>
    </source>
</evidence>
<feature type="region of interest" description="Disordered" evidence="1">
    <location>
        <begin position="1"/>
        <end position="101"/>
    </location>
</feature>
<feature type="compositionally biased region" description="Basic and acidic residues" evidence="1">
    <location>
        <begin position="74"/>
        <end position="90"/>
    </location>
</feature>
<dbReference type="EMBL" id="JANPWB010000009">
    <property type="protein sequence ID" value="KAJ1150354.1"/>
    <property type="molecule type" value="Genomic_DNA"/>
</dbReference>
<gene>
    <name evidence="2" type="ORF">NDU88_003148</name>
</gene>
<keyword evidence="3" id="KW-1185">Reference proteome</keyword>
<sequence length="101" mass="10881">MLQPCDVASSVDATLGCPGGTSADAHDPRGTSMISYPDPEVFFELAPRDAERLDTAGPYEALTEQEQSAAAATKDGRAEDRRVDCDERKRTPSPAAKPRTW</sequence>